<evidence type="ECO:0000259" key="5">
    <source>
        <dbReference type="Pfam" id="PF04357"/>
    </source>
</evidence>
<name>A0A212M1A0_9FIRM</name>
<keyword evidence="2" id="KW-0812">Transmembrane</keyword>
<reference evidence="6" key="1">
    <citation type="submission" date="2016-08" db="EMBL/GenBank/DDBJ databases">
        <authorList>
            <person name="Seilhamer J.J."/>
        </authorList>
    </citation>
    <scope>NUCLEOTIDE SEQUENCE</scope>
    <source>
        <strain evidence="6">86</strain>
    </source>
</reference>
<feature type="domain" description="Translocation and assembly module TamB C-terminal" evidence="5">
    <location>
        <begin position="1098"/>
        <end position="1429"/>
    </location>
</feature>
<dbReference type="RefSeq" id="WP_288185953.1">
    <property type="nucleotide sequence ID" value="NZ_LT608335.1"/>
</dbReference>
<sequence length="1443" mass="153779">MRTKAIAAILILFVLVMAAFAWWSAHSPAVFSRIEATLATELTAALGTQVEVGQLHIAGLSSAAVDGVTIFDKQGRKLAVIEQVTVDYNILRLARGQTAIDAIRQITLTRPEVLLVEEPDSVWNIACLAQESKPDDSAFTGKIVVKEAAVRIQALQGTWDLTGADGQLIIKNGQSIDIKLSASLGGSPVTARGFVNTARKSLSVTVAADKLHPAAYQSLVPAKAGLVFTDGALAELEVTVVSNSAGLSYAGEFLLEDLSVQVQGVPVAETRGRVSFTNNAVYLLGTSALINNQPVAARGKIAIAGDQPVFDLSVESANFDVATISYNLPVAGIIAFSAKLTGTLAMPVATAELSAKEAVIAGYQLQAASAKVNFADNQLQLEQFAAQMLGGQVQGQGTLDLTSRQYQLQLAASNLDAAAAQDLPVALSGRGDISLSVTGQGTEWQTINGLVAVTLADGQLAGVPYSKMTALVERTGSLTEIKHYDLILPSGLITAAGVMEDEQLKLAIEGQGIELAQLPFAVKDIHFAGTAGFQGQLTGTLTQPQLALTFDADGLSLNQEPWGQARGLITASPDRVAFEKVILTNGAALHDFSGTITFAGIQPECNLTLTTHAARAETFVRPLIPKLALTGNIEHELTIRGPLVNPAVSGRVKLSEGSLAGYLIGKAEGTYQWQNGLITVNQLDIDSFTAKIRLSGTVTADESMDFAVAAENIDITRLKAEYPYPVSGIASLNGKVTGKVTSPEVTGQLRASGVLLNGQAVSDMYASFSYADGQADIRELRFSQGQGHYVFGGGVNFKTAEIDGLLRAEGGELASIMTIANMPDRGIRGRLSGEIAVNGNMHNPNILLRGAIYDGKIKNYPLDTIDIDVEMENKIITVNTFTAKQGADGLLVVKGKADLNGEIEVEAGGRSIDIGILTALFDTTVETKGQFSFNAQATGRTQNPNVAVSLEVQNGSVAHTEFDNLYGLLVFDKGSIHVNQLYVARGPYKASAYGVVPLRALNSQGRSQADITDTMDLILRLDNADLSILPLLTKEVAWAAGPTTGELAVGGTLAQPTLDGKVTVTNGKIKLKSLSDPIENVGVDIQFKGDTININAFDGNMGGGSYSMNGSARLNGLGLDQYDIMLTLDRLGIKHNYFSGPIDGVFTLTSQNNRPHIYGRLTVDNATVNIPAVPDGEAIAFNAGLDVEVTVGNKVRLYNPYLYDFMAEGKVKFAGTLQRPSASGRIEARRGTVRYLTNRFNIISGSADFIQFRSIEPVIRLQAQTRLSRTTINLGINGPVSAMDLKLTAEPAMSQEEILSLLTLRGSYFSKTDSGASDSTLGRDELVSLLDAGLQLRFIAEVESVLQETLGVDELRLVRSSLFDYGGRRSRRNDSDSQLEGYNIEVGKYLTDKFLISYSMGLDQDNNNSFGFRYDLTRNIGIGGSFGSDSKNNLLTVETRFTF</sequence>
<accession>A0A212M1A0</accession>
<dbReference type="Pfam" id="PF04357">
    <property type="entry name" value="TamB"/>
    <property type="match status" value="1"/>
</dbReference>
<evidence type="ECO:0000313" key="6">
    <source>
        <dbReference type="EMBL" id="SCM83571.1"/>
    </source>
</evidence>
<keyword evidence="3" id="KW-1133">Transmembrane helix</keyword>
<dbReference type="EMBL" id="FMJE01000007">
    <property type="protein sequence ID" value="SCM83571.1"/>
    <property type="molecule type" value="Genomic_DNA"/>
</dbReference>
<gene>
    <name evidence="6" type="ORF">KL86SPO_70429</name>
</gene>
<evidence type="ECO:0000256" key="4">
    <source>
        <dbReference type="ARBA" id="ARBA00023136"/>
    </source>
</evidence>
<dbReference type="PANTHER" id="PTHR36985">
    <property type="entry name" value="TRANSLOCATION AND ASSEMBLY MODULE SUBUNIT TAMB"/>
    <property type="match status" value="1"/>
</dbReference>
<protein>
    <recommendedName>
        <fullName evidence="5">Translocation and assembly module TamB C-terminal domain-containing protein</fullName>
    </recommendedName>
</protein>
<evidence type="ECO:0000256" key="3">
    <source>
        <dbReference type="ARBA" id="ARBA00022989"/>
    </source>
</evidence>
<dbReference type="GO" id="GO:0009306">
    <property type="term" value="P:protein secretion"/>
    <property type="evidence" value="ECO:0007669"/>
    <property type="project" value="InterPro"/>
</dbReference>
<evidence type="ECO:0000256" key="1">
    <source>
        <dbReference type="ARBA" id="ARBA00004167"/>
    </source>
</evidence>
<keyword evidence="4" id="KW-0472">Membrane</keyword>
<dbReference type="InterPro" id="IPR007452">
    <property type="entry name" value="TamB_C"/>
</dbReference>
<evidence type="ECO:0000256" key="2">
    <source>
        <dbReference type="ARBA" id="ARBA00022692"/>
    </source>
</evidence>
<dbReference type="GO" id="GO:0005886">
    <property type="term" value="C:plasma membrane"/>
    <property type="evidence" value="ECO:0007669"/>
    <property type="project" value="InterPro"/>
</dbReference>
<comment type="subcellular location">
    <subcellularLocation>
        <location evidence="1">Membrane</location>
        <topology evidence="1">Single-pass membrane protein</topology>
    </subcellularLocation>
</comment>
<dbReference type="GO" id="GO:0097347">
    <property type="term" value="C:TAM protein secretion complex"/>
    <property type="evidence" value="ECO:0007669"/>
    <property type="project" value="TreeGrafter"/>
</dbReference>
<organism evidence="6">
    <name type="scientific">uncultured Sporomusa sp</name>
    <dbReference type="NCBI Taxonomy" id="307249"/>
    <lineage>
        <taxon>Bacteria</taxon>
        <taxon>Bacillati</taxon>
        <taxon>Bacillota</taxon>
        <taxon>Negativicutes</taxon>
        <taxon>Selenomonadales</taxon>
        <taxon>Sporomusaceae</taxon>
        <taxon>Sporomusa</taxon>
        <taxon>environmental samples</taxon>
    </lineage>
</organism>
<dbReference type="PANTHER" id="PTHR36985:SF1">
    <property type="entry name" value="TRANSLOCATION AND ASSEMBLY MODULE SUBUNIT TAMB"/>
    <property type="match status" value="1"/>
</dbReference>
<proteinExistence type="predicted"/>